<evidence type="ECO:0000313" key="2">
    <source>
        <dbReference type="Proteomes" id="UP000053732"/>
    </source>
</evidence>
<dbReference type="AlphaFoldDB" id="A0A0G4PPN2"/>
<reference evidence="1 2" key="1">
    <citation type="journal article" date="2014" name="Nat. Commun.">
        <title>Multiple recent horizontal transfers of a large genomic region in cheese making fungi.</title>
        <authorList>
            <person name="Cheeseman K."/>
            <person name="Ropars J."/>
            <person name="Renault P."/>
            <person name="Dupont J."/>
            <person name="Gouzy J."/>
            <person name="Branca A."/>
            <person name="Abraham A.L."/>
            <person name="Ceppi M."/>
            <person name="Conseiller E."/>
            <person name="Debuchy R."/>
            <person name="Malagnac F."/>
            <person name="Goarin A."/>
            <person name="Silar P."/>
            <person name="Lacoste S."/>
            <person name="Sallet E."/>
            <person name="Bensimon A."/>
            <person name="Giraud T."/>
            <person name="Brygoo Y."/>
        </authorList>
    </citation>
    <scope>NUCLEOTIDE SEQUENCE [LARGE SCALE GENOMIC DNA]</scope>
    <source>
        <strain evidence="2">FM 013</strain>
    </source>
</reference>
<dbReference type="Proteomes" id="UP000053732">
    <property type="component" value="Unassembled WGS sequence"/>
</dbReference>
<dbReference type="EMBL" id="HG793160">
    <property type="protein sequence ID" value="CRL28372.1"/>
    <property type="molecule type" value="Genomic_DNA"/>
</dbReference>
<keyword evidence="2" id="KW-1185">Reference proteome</keyword>
<organism evidence="1 2">
    <name type="scientific">Penicillium camemberti (strain FM 013)</name>
    <dbReference type="NCBI Taxonomy" id="1429867"/>
    <lineage>
        <taxon>Eukaryota</taxon>
        <taxon>Fungi</taxon>
        <taxon>Dikarya</taxon>
        <taxon>Ascomycota</taxon>
        <taxon>Pezizomycotina</taxon>
        <taxon>Eurotiomycetes</taxon>
        <taxon>Eurotiomycetidae</taxon>
        <taxon>Eurotiales</taxon>
        <taxon>Aspergillaceae</taxon>
        <taxon>Penicillium</taxon>
    </lineage>
</organism>
<sequence length="163" mass="18007">MVQRHFAFEFDSGALDPVLLVSPGQFQEEPGGPNVVNGEDYPPDPVEVAPFHKEDFPVNNGSALWPQIEDLDQRLHPPVSSTALPPTDFLMIFLSVASDLSNYPRANFPIFEKEYASADVNMHRGSLYLGSHVATLGQNIFDRLNKVALISVADMADELLELL</sequence>
<evidence type="ECO:0000313" key="1">
    <source>
        <dbReference type="EMBL" id="CRL28372.1"/>
    </source>
</evidence>
<accession>A0A0G4PPN2</accession>
<name>A0A0G4PPN2_PENC3</name>
<proteinExistence type="predicted"/>
<protein>
    <submittedName>
        <fullName evidence="1">Str. FM013</fullName>
    </submittedName>
</protein>
<gene>
    <name evidence="1" type="ORF">PCAMFM013_S027g000061</name>
</gene>